<keyword evidence="4" id="KW-0443">Lipid metabolism</keyword>
<dbReference type="InParanoid" id="A0A423Q1B1"/>
<dbReference type="AlphaFoldDB" id="A0A423Q1B1"/>
<dbReference type="InterPro" id="IPR016181">
    <property type="entry name" value="Acyl_CoA_acyltransferase"/>
</dbReference>
<accession>A0A423Q1B1</accession>
<comment type="catalytic activity">
    <reaction evidence="10">
        <text>a (3R)-hydroxyacyl-[ACP] + L-ornithine = a lyso-ornithine lipid + holo-[ACP] + H(+)</text>
        <dbReference type="Rhea" id="RHEA:20633"/>
        <dbReference type="Rhea" id="RHEA-COMP:9685"/>
        <dbReference type="Rhea" id="RHEA-COMP:9945"/>
        <dbReference type="ChEBI" id="CHEBI:15378"/>
        <dbReference type="ChEBI" id="CHEBI:46911"/>
        <dbReference type="ChEBI" id="CHEBI:64479"/>
        <dbReference type="ChEBI" id="CHEBI:78827"/>
        <dbReference type="ChEBI" id="CHEBI:138482"/>
        <dbReference type="EC" id="2.3.2.30"/>
    </reaction>
    <physiologicalReaction direction="left-to-right" evidence="10">
        <dbReference type="Rhea" id="RHEA:20634"/>
    </physiologicalReaction>
</comment>
<keyword evidence="3" id="KW-0808">Transferase</keyword>
<evidence type="ECO:0000256" key="7">
    <source>
        <dbReference type="ARBA" id="ARBA00039058"/>
    </source>
</evidence>
<evidence type="ECO:0000256" key="3">
    <source>
        <dbReference type="ARBA" id="ARBA00022679"/>
    </source>
</evidence>
<evidence type="ECO:0000256" key="6">
    <source>
        <dbReference type="ARBA" id="ARBA00038095"/>
    </source>
</evidence>
<sequence>MSAVLSMPVAPRPSGGFYHEFAQTDADVAESLALRHRVFVEEKGARAAGAPGRETDALDAYCLHIGVRDSTTHRLVASTRALTHEAAIVAGGFYSATEFDIAAVLERPGRFLEIGRTCVDPAYRSGAAITALWAGLADLIRGDDYDHLIGCASIDLAGGLGQAHAICNRILARQPAPADCRVAPYRALPEPGTSEMAQSISLPPLIKAYLRIGARVGGAPCHDPDFNVADVFMHLDLAALTPRYARHFLGVAPPGGHAGQTRLQAARR</sequence>
<evidence type="ECO:0000256" key="9">
    <source>
        <dbReference type="ARBA" id="ARBA00045724"/>
    </source>
</evidence>
<dbReference type="PANTHER" id="PTHR37323:SF1">
    <property type="entry name" value="L-ORNITHINE N(ALPHA)-ACYLTRANSFERASE"/>
    <property type="match status" value="1"/>
</dbReference>
<evidence type="ECO:0000256" key="10">
    <source>
        <dbReference type="ARBA" id="ARBA00047785"/>
    </source>
</evidence>
<gene>
    <name evidence="11" type="ORF">SAJA_02150</name>
</gene>
<dbReference type="Gene3D" id="3.40.630.30">
    <property type="match status" value="1"/>
</dbReference>
<comment type="pathway">
    <text evidence="1">Lipid metabolism.</text>
</comment>
<comment type="similarity">
    <text evidence="6">Belongs to the acetyltransferase family. OlsB subfamily.</text>
</comment>
<organism evidence="11 12">
    <name type="scientific">Salinisphaera japonica YTM-1</name>
    <dbReference type="NCBI Taxonomy" id="1209778"/>
    <lineage>
        <taxon>Bacteria</taxon>
        <taxon>Pseudomonadati</taxon>
        <taxon>Pseudomonadota</taxon>
        <taxon>Gammaproteobacteria</taxon>
        <taxon>Salinisphaerales</taxon>
        <taxon>Salinisphaeraceae</taxon>
        <taxon>Salinisphaera</taxon>
    </lineage>
</organism>
<dbReference type="PANTHER" id="PTHR37323">
    <property type="entry name" value="GCN5-RELATED N-ACETYLTRANSFERASE"/>
    <property type="match status" value="1"/>
</dbReference>
<evidence type="ECO:0000256" key="2">
    <source>
        <dbReference type="ARBA" id="ARBA00022516"/>
    </source>
</evidence>
<evidence type="ECO:0000313" key="12">
    <source>
        <dbReference type="Proteomes" id="UP000285310"/>
    </source>
</evidence>
<keyword evidence="12" id="KW-1185">Reference proteome</keyword>
<proteinExistence type="inferred from homology"/>
<keyword evidence="2" id="KW-0444">Lipid biosynthesis</keyword>
<dbReference type="SUPFAM" id="SSF55729">
    <property type="entry name" value="Acyl-CoA N-acyltransferases (Nat)"/>
    <property type="match status" value="1"/>
</dbReference>
<evidence type="ECO:0000256" key="5">
    <source>
        <dbReference type="ARBA" id="ARBA00023315"/>
    </source>
</evidence>
<dbReference type="EC" id="2.3.2.30" evidence="7"/>
<dbReference type="GO" id="GO:0043810">
    <property type="term" value="F:ornithine-acyl [acyl carrier protein] N-acyltransferase activity"/>
    <property type="evidence" value="ECO:0007669"/>
    <property type="project" value="UniProtKB-EC"/>
</dbReference>
<dbReference type="RefSeq" id="WP_123657008.1">
    <property type="nucleotide sequence ID" value="NZ_AYKG01000003.1"/>
</dbReference>
<dbReference type="GO" id="GO:0006629">
    <property type="term" value="P:lipid metabolic process"/>
    <property type="evidence" value="ECO:0007669"/>
    <property type="project" value="UniProtKB-KW"/>
</dbReference>
<dbReference type="EMBL" id="AYKG01000003">
    <property type="protein sequence ID" value="ROO31966.1"/>
    <property type="molecule type" value="Genomic_DNA"/>
</dbReference>
<comment type="function">
    <text evidence="9">Catalyzes the first step in the biosynthesis of ornithine lipids, which are phosphorus-free membrane lipids. Catalyzes the 3-hydroxyacyl-acyl carrier protein-dependent acylation of ornithine to form lyso-ornithine lipid (LOL).</text>
</comment>
<reference evidence="11 12" key="1">
    <citation type="submission" date="2013-10" db="EMBL/GenBank/DDBJ databases">
        <title>Salinisphaera japonica YTM-1 Genome Sequencing.</title>
        <authorList>
            <person name="Lai Q."/>
            <person name="Li C."/>
            <person name="Shao Z."/>
        </authorList>
    </citation>
    <scope>NUCLEOTIDE SEQUENCE [LARGE SCALE GENOMIC DNA]</scope>
    <source>
        <strain evidence="11 12">YTM-1</strain>
    </source>
</reference>
<evidence type="ECO:0000256" key="4">
    <source>
        <dbReference type="ARBA" id="ARBA00023098"/>
    </source>
</evidence>
<evidence type="ECO:0000313" key="11">
    <source>
        <dbReference type="EMBL" id="ROO31966.1"/>
    </source>
</evidence>
<comment type="caution">
    <text evidence="11">The sequence shown here is derived from an EMBL/GenBank/DDBJ whole genome shotgun (WGS) entry which is preliminary data.</text>
</comment>
<protein>
    <recommendedName>
        <fullName evidence="8">L-ornithine N(alpha)-acyltransferase</fullName>
        <ecNumber evidence="7">2.3.2.30</ecNumber>
    </recommendedName>
</protein>
<dbReference type="OrthoDB" id="9787072at2"/>
<dbReference type="Pfam" id="PF13444">
    <property type="entry name" value="Acetyltransf_5"/>
    <property type="match status" value="1"/>
</dbReference>
<keyword evidence="5" id="KW-0012">Acyltransferase</keyword>
<dbReference type="Proteomes" id="UP000285310">
    <property type="component" value="Unassembled WGS sequence"/>
</dbReference>
<evidence type="ECO:0000256" key="1">
    <source>
        <dbReference type="ARBA" id="ARBA00005189"/>
    </source>
</evidence>
<evidence type="ECO:0000256" key="8">
    <source>
        <dbReference type="ARBA" id="ARBA00039866"/>
    </source>
</evidence>
<dbReference type="InterPro" id="IPR052351">
    <property type="entry name" value="Ornithine_N-alpha-AT"/>
</dbReference>
<name>A0A423Q1B1_9GAMM</name>